<organism evidence="2 3">
    <name type="scientific">Linnemannia schmuckeri</name>
    <dbReference type="NCBI Taxonomy" id="64567"/>
    <lineage>
        <taxon>Eukaryota</taxon>
        <taxon>Fungi</taxon>
        <taxon>Fungi incertae sedis</taxon>
        <taxon>Mucoromycota</taxon>
        <taxon>Mortierellomycotina</taxon>
        <taxon>Mortierellomycetes</taxon>
        <taxon>Mortierellales</taxon>
        <taxon>Mortierellaceae</taxon>
        <taxon>Linnemannia</taxon>
    </lineage>
</organism>
<gene>
    <name evidence="2" type="ORF">BG015_008612</name>
</gene>
<keyword evidence="3" id="KW-1185">Reference proteome</keyword>
<evidence type="ECO:0000256" key="1">
    <source>
        <dbReference type="SAM" id="MobiDB-lite"/>
    </source>
</evidence>
<reference evidence="2" key="1">
    <citation type="journal article" date="2020" name="Fungal Divers.">
        <title>Resolving the Mortierellaceae phylogeny through synthesis of multi-gene phylogenetics and phylogenomics.</title>
        <authorList>
            <person name="Vandepol N."/>
            <person name="Liber J."/>
            <person name="Desiro A."/>
            <person name="Na H."/>
            <person name="Kennedy M."/>
            <person name="Barry K."/>
            <person name="Grigoriev I.V."/>
            <person name="Miller A.N."/>
            <person name="O'Donnell K."/>
            <person name="Stajich J.E."/>
            <person name="Bonito G."/>
        </authorList>
    </citation>
    <scope>NUCLEOTIDE SEQUENCE</scope>
    <source>
        <strain evidence="2">NRRL 6426</strain>
    </source>
</reference>
<feature type="non-terminal residue" evidence="2">
    <location>
        <position position="242"/>
    </location>
</feature>
<dbReference type="EMBL" id="JAAAUQ010000051">
    <property type="protein sequence ID" value="KAF9155801.1"/>
    <property type="molecule type" value="Genomic_DNA"/>
</dbReference>
<dbReference type="Proteomes" id="UP000748756">
    <property type="component" value="Unassembled WGS sequence"/>
</dbReference>
<sequence length="242" mass="27739">SEEKEDEELNLFHQFIRRPSETPWPAANNSLESYYPSLAHPINLPCCQPHVNDDIFFKPVVDHLVSLFFEHCFQDFDFFSPLVFLRLYVQGVPTLFPRHGLRRRFSVLRSPHLAKYPSYTSGEPYVNCVKAKMPELVSDVSIETMHILILLTYYEYSHHPSRELPLAATTFAPPSKTITPVEIYSAIPTTADVLMPSTIPRPVTPPPSANPRPVPDADTSPQWRSDLTEYAKLDSEVKRWKT</sequence>
<dbReference type="AlphaFoldDB" id="A0A9P5S5Z2"/>
<accession>A0A9P5S5Z2</accession>
<evidence type="ECO:0000313" key="3">
    <source>
        <dbReference type="Proteomes" id="UP000748756"/>
    </source>
</evidence>
<protein>
    <submittedName>
        <fullName evidence="2">Uncharacterized protein</fullName>
    </submittedName>
</protein>
<dbReference type="CDD" id="cd12148">
    <property type="entry name" value="fungal_TF_MHR"/>
    <property type="match status" value="1"/>
</dbReference>
<proteinExistence type="predicted"/>
<dbReference type="OrthoDB" id="2260578at2759"/>
<feature type="region of interest" description="Disordered" evidence="1">
    <location>
        <begin position="196"/>
        <end position="228"/>
    </location>
</feature>
<name>A0A9P5S5Z2_9FUNG</name>
<feature type="compositionally biased region" description="Pro residues" evidence="1">
    <location>
        <begin position="202"/>
        <end position="214"/>
    </location>
</feature>
<evidence type="ECO:0000313" key="2">
    <source>
        <dbReference type="EMBL" id="KAF9155801.1"/>
    </source>
</evidence>
<comment type="caution">
    <text evidence="2">The sequence shown here is derived from an EMBL/GenBank/DDBJ whole genome shotgun (WGS) entry which is preliminary data.</text>
</comment>